<dbReference type="InterPro" id="IPR043502">
    <property type="entry name" value="DNA/RNA_pol_sf"/>
</dbReference>
<keyword evidence="1" id="KW-0808">Transferase</keyword>
<dbReference type="PANTHER" id="PTHR34456">
    <property type="entry name" value="MITOVIRUS RNA-DEPENDENT RNA POLYMERASE"/>
    <property type="match status" value="1"/>
</dbReference>
<sequence>MSLSSGVHWHLNRFISMKRSLGKAYHDKAQYRSRTCIDPKDLEVGKVVYAFALAICPKGAIRGILRGIHLAHTRKLRRLPAKVAALQLKEDFLLIKNFFLIGQVHPVRQLPIWRKSNREGVPRYLSPVLKYESIKWLEKVILITYLRSYKSMETWTEEPNLSTILQPMSFKNYLTVLRLARRVDQRWSELGLLTHKRGDVSKKDSLARNLWLERVSQISAIGPSGGTLLSRVLDLTNVARNKFRLLTLLTIRNIIGFSLLKDIDVKRDPKSSDLRDLESFSSFFRDIALFKDIYPIFDKFRDNTSQKESYTSRLLNRLAIFPDGLGKLRYVALSDFPTQSVLKSLHTLIFKLLRKTNSDATFNQGKIYDWYQEHRDKPLYSLDLSSATDRLPLPLQSILLHKIFGSYVLALLWMVLIQTCKFQVVGMKPNYVVYRAGQGIGIYSSWAILAYTNHFVVRIAAHNVGIKKFSDYLVLGDDIVIANEKVAREYHALIVSLGVNISLPKSVISSPDYKSLEFASKLLVNGQDISPFPVGTILESRKNLSSLLTLWSQLIGRTMYSRSEDLECMSSPDLGSTFPLSGKADVQSLFGVYFTYVNKYIDYTTGKLSRGLRMELPLDFILNTVWEATPLTMYQELDIQLKNEIRKKFIRALRLILKYTDQSLINSIVIEMMEKELKLRTNRGIQRSAPSLDLRWVTDYLALPWYRVSIKAVELLSQISGTTLGIPIPGGGVVLLDDRQFINDYLTLLTKGPGFRILGLPEEEYLKLVQLSLGPKSVFLGKQSWVDKVRPGLNPGRKSRHTLIQSTRKNFLVGAINRWLKGKRQRVSSNS</sequence>
<keyword evidence="2" id="KW-0548">Nucleotidyltransferase</keyword>
<proteinExistence type="predicted"/>
<organism evidence="3">
    <name type="scientific">Lunsystermes virus</name>
    <dbReference type="NCBI Taxonomy" id="2796610"/>
    <lineage>
        <taxon>Viruses</taxon>
        <taxon>Riboviria</taxon>
    </lineage>
</organism>
<accession>A0A7T7K8V5</accession>
<reference evidence="3" key="1">
    <citation type="journal article" date="2020" name="Viruses">
        <title>Unmapped RNA Virus Diversity in Termites and their Symbionts.</title>
        <authorList>
            <person name="Lay C.L."/>
            <person name="Shi M."/>
            <person name="Bucek A."/>
            <person name="Bourguignon T."/>
            <person name="Lo N."/>
            <person name="Holmes E.C."/>
        </authorList>
    </citation>
    <scope>NUCLEOTIDE SEQUENCE</scope>
    <source>
        <strain evidence="3">FG16_30_2</strain>
    </source>
</reference>
<dbReference type="SUPFAM" id="SSF56672">
    <property type="entry name" value="DNA/RNA polymerases"/>
    <property type="match status" value="1"/>
</dbReference>
<dbReference type="PANTHER" id="PTHR34456:SF13">
    <property type="entry name" value="REVERSE TRANSCRIPTASE DOMAIN-CONTAINING PROTEIN"/>
    <property type="match status" value="1"/>
</dbReference>
<dbReference type="Pfam" id="PF05919">
    <property type="entry name" value="Mitovir_RNA_pol"/>
    <property type="match status" value="1"/>
</dbReference>
<dbReference type="InterPro" id="IPR008686">
    <property type="entry name" value="RNA_pol_mitovir"/>
</dbReference>
<dbReference type="EMBL" id="MW052138">
    <property type="protein sequence ID" value="QQM16246.1"/>
    <property type="molecule type" value="Genomic_RNA"/>
</dbReference>
<dbReference type="GO" id="GO:0016779">
    <property type="term" value="F:nucleotidyltransferase activity"/>
    <property type="evidence" value="ECO:0007669"/>
    <property type="project" value="UniProtKB-KW"/>
</dbReference>
<protein>
    <submittedName>
        <fullName evidence="3">Putative replicase</fullName>
    </submittedName>
</protein>
<evidence type="ECO:0000256" key="2">
    <source>
        <dbReference type="ARBA" id="ARBA00022695"/>
    </source>
</evidence>
<evidence type="ECO:0000256" key="1">
    <source>
        <dbReference type="ARBA" id="ARBA00022679"/>
    </source>
</evidence>
<reference evidence="3" key="2">
    <citation type="submission" date="2020-09" db="EMBL/GenBank/DDBJ databases">
        <authorList>
            <person name="Le Lay C."/>
            <person name="Shi M."/>
            <person name="Bucek A."/>
            <person name="Bourguignon T."/>
            <person name="Lo N."/>
            <person name="Holmes E.C."/>
        </authorList>
    </citation>
    <scope>NUCLEOTIDE SEQUENCE</scope>
    <source>
        <strain evidence="3">FG16_30_2</strain>
    </source>
</reference>
<name>A0A7T7K8V5_9VIRU</name>
<evidence type="ECO:0000313" key="3">
    <source>
        <dbReference type="EMBL" id="QQM16246.1"/>
    </source>
</evidence>